<dbReference type="Proteomes" id="UP001344906">
    <property type="component" value="Unassembled WGS sequence"/>
</dbReference>
<dbReference type="RefSeq" id="WP_338248601.1">
    <property type="nucleotide sequence ID" value="NZ_BSRI01000001.1"/>
</dbReference>
<dbReference type="InterPro" id="IPR052893">
    <property type="entry name" value="TCS_response_regulator"/>
</dbReference>
<feature type="domain" description="Response regulatory" evidence="2">
    <location>
        <begin position="5"/>
        <end position="133"/>
    </location>
</feature>
<evidence type="ECO:0000313" key="4">
    <source>
        <dbReference type="Proteomes" id="UP001344906"/>
    </source>
</evidence>
<name>A0ABQ6FM72_9CHLR</name>
<dbReference type="Pfam" id="PF00072">
    <property type="entry name" value="Response_reg"/>
    <property type="match status" value="1"/>
</dbReference>
<dbReference type="Gene3D" id="3.40.50.2300">
    <property type="match status" value="1"/>
</dbReference>
<proteinExistence type="predicted"/>
<feature type="modified residue" description="4-aspartylphosphate" evidence="1">
    <location>
        <position position="66"/>
    </location>
</feature>
<dbReference type="PANTHER" id="PTHR44520">
    <property type="entry name" value="RESPONSE REGULATOR RCP1-RELATED"/>
    <property type="match status" value="1"/>
</dbReference>
<dbReference type="InterPro" id="IPR001789">
    <property type="entry name" value="Sig_transdc_resp-reg_receiver"/>
</dbReference>
<evidence type="ECO:0000259" key="2">
    <source>
        <dbReference type="PROSITE" id="PS50110"/>
    </source>
</evidence>
<dbReference type="InterPro" id="IPR011006">
    <property type="entry name" value="CheY-like_superfamily"/>
</dbReference>
<gene>
    <name evidence="3" type="ORF">KDH_16240</name>
</gene>
<protein>
    <submittedName>
        <fullName evidence="3">Response regulator</fullName>
    </submittedName>
</protein>
<evidence type="ECO:0000313" key="3">
    <source>
        <dbReference type="EMBL" id="GLV54777.1"/>
    </source>
</evidence>
<dbReference type="PANTHER" id="PTHR44520:SF1">
    <property type="entry name" value="TWO-COMPONENT SYSTEM REGULATORY PROTEIN"/>
    <property type="match status" value="1"/>
</dbReference>
<dbReference type="PROSITE" id="PS50110">
    <property type="entry name" value="RESPONSE_REGULATORY"/>
    <property type="match status" value="1"/>
</dbReference>
<organism evidence="3 4">
    <name type="scientific">Dictyobacter halimunensis</name>
    <dbReference type="NCBI Taxonomy" id="3026934"/>
    <lineage>
        <taxon>Bacteria</taxon>
        <taxon>Bacillati</taxon>
        <taxon>Chloroflexota</taxon>
        <taxon>Ktedonobacteria</taxon>
        <taxon>Ktedonobacterales</taxon>
        <taxon>Dictyobacteraceae</taxon>
        <taxon>Dictyobacter</taxon>
    </lineage>
</organism>
<dbReference type="SUPFAM" id="SSF52172">
    <property type="entry name" value="CheY-like"/>
    <property type="match status" value="1"/>
</dbReference>
<dbReference type="EMBL" id="BSRI01000001">
    <property type="protein sequence ID" value="GLV54777.1"/>
    <property type="molecule type" value="Genomic_DNA"/>
</dbReference>
<dbReference type="SMART" id="SM00448">
    <property type="entry name" value="REC"/>
    <property type="match status" value="1"/>
</dbReference>
<keyword evidence="4" id="KW-1185">Reference proteome</keyword>
<dbReference type="CDD" id="cd17557">
    <property type="entry name" value="REC_Rcp-like"/>
    <property type="match status" value="1"/>
</dbReference>
<reference evidence="3 4" key="1">
    <citation type="submission" date="2023-02" db="EMBL/GenBank/DDBJ databases">
        <title>Dictyobacter halimunensis sp. nov., a new member of the class Ktedonobacteria from forest soil in a geothermal area.</title>
        <authorList>
            <person name="Rachmania M.K."/>
            <person name="Ningsih F."/>
            <person name="Sakai Y."/>
            <person name="Yabe S."/>
            <person name="Yokota A."/>
            <person name="Sjamsuridzal W."/>
        </authorList>
    </citation>
    <scope>NUCLEOTIDE SEQUENCE [LARGE SCALE GENOMIC DNA]</scope>
    <source>
        <strain evidence="3 4">S3.2.2.5</strain>
    </source>
</reference>
<comment type="caution">
    <text evidence="3">The sequence shown here is derived from an EMBL/GenBank/DDBJ whole genome shotgun (WGS) entry which is preliminary data.</text>
</comment>
<keyword evidence="1" id="KW-0597">Phosphoprotein</keyword>
<sequence>MNAPSILIAEDSDEDFFTLNRIFKKLAISYPIVRCAGGEETLDFLYRRGKYTYLSDTSLPSLVLLDLNLIGLDGRVVLERIKQDPVLKRLPVVILTTSSNPRDVAFCYECGANSYVLKPVHLDHFTRTMQLLVGYWFEAVLLP</sequence>
<evidence type="ECO:0000256" key="1">
    <source>
        <dbReference type="PROSITE-ProRule" id="PRU00169"/>
    </source>
</evidence>
<accession>A0ABQ6FM72</accession>